<comment type="caution">
    <text evidence="1">The sequence shown here is derived from an EMBL/GenBank/DDBJ whole genome shotgun (WGS) entry which is preliminary data.</text>
</comment>
<accession>A0A093VB20</accession>
<gene>
    <name evidence="1" type="ORF">GQ26_0090380</name>
</gene>
<name>A0A093VB20_TALMA</name>
<reference evidence="1" key="1">
    <citation type="journal article" date="2014" name="PLoS Genet.">
        <title>Signature Gene Expression Reveals Novel Clues to the Molecular Mechanisms of Dimorphic Transition in Penicillium marneffei.</title>
        <authorList>
            <person name="Yang E."/>
            <person name="Wang G."/>
            <person name="Cai J."/>
            <person name="Woo P.C."/>
            <person name="Lau S.K."/>
            <person name="Yuen K.-Y."/>
            <person name="Chow W.-N."/>
            <person name="Lin X."/>
        </authorList>
    </citation>
    <scope>NUCLEOTIDE SEQUENCE [LARGE SCALE GENOMIC DNA]</scope>
    <source>
        <strain evidence="1">PM1</strain>
    </source>
</reference>
<dbReference type="HOGENOM" id="CLU_3433197_0_0_1"/>
<proteinExistence type="predicted"/>
<sequence>MPYMYVCIVVSITHAD</sequence>
<dbReference type="AlphaFoldDB" id="A0A093VB20"/>
<dbReference type="EMBL" id="JPOX01000009">
    <property type="protein sequence ID" value="KFX49365.1"/>
    <property type="molecule type" value="Genomic_DNA"/>
</dbReference>
<evidence type="ECO:0000313" key="1">
    <source>
        <dbReference type="EMBL" id="KFX49365.1"/>
    </source>
</evidence>
<protein>
    <submittedName>
        <fullName evidence="1">Uncharacterized protein</fullName>
    </submittedName>
</protein>
<organism evidence="1">
    <name type="scientific">Talaromyces marneffei PM1</name>
    <dbReference type="NCBI Taxonomy" id="1077442"/>
    <lineage>
        <taxon>Eukaryota</taxon>
        <taxon>Fungi</taxon>
        <taxon>Dikarya</taxon>
        <taxon>Ascomycota</taxon>
        <taxon>Pezizomycotina</taxon>
        <taxon>Eurotiomycetes</taxon>
        <taxon>Eurotiomycetidae</taxon>
        <taxon>Eurotiales</taxon>
        <taxon>Trichocomaceae</taxon>
        <taxon>Talaromyces</taxon>
        <taxon>Talaromyces sect. Talaromyces</taxon>
    </lineage>
</organism>